<evidence type="ECO:0000256" key="1">
    <source>
        <dbReference type="ARBA" id="ARBA00022737"/>
    </source>
</evidence>
<evidence type="ECO:0000313" key="7">
    <source>
        <dbReference type="EMBL" id="EDX10259.1"/>
    </source>
</evidence>
<comment type="similarity">
    <text evidence="3">Belongs to the SOWAH family.</text>
</comment>
<accession>B4QRP5</accession>
<keyword evidence="1" id="KW-0677">Repeat</keyword>
<evidence type="ECO:0000259" key="6">
    <source>
        <dbReference type="Pfam" id="PF25877"/>
    </source>
</evidence>
<feature type="compositionally biased region" description="Basic residues" evidence="5">
    <location>
        <begin position="640"/>
        <end position="667"/>
    </location>
</feature>
<evidence type="ECO:0000313" key="8">
    <source>
        <dbReference type="Proteomes" id="UP000000304"/>
    </source>
</evidence>
<organism evidence="7 8">
    <name type="scientific">Drosophila simulans</name>
    <name type="common">Fruit fly</name>
    <dbReference type="NCBI Taxonomy" id="7240"/>
    <lineage>
        <taxon>Eukaryota</taxon>
        <taxon>Metazoa</taxon>
        <taxon>Ecdysozoa</taxon>
        <taxon>Arthropoda</taxon>
        <taxon>Hexapoda</taxon>
        <taxon>Insecta</taxon>
        <taxon>Pterygota</taxon>
        <taxon>Neoptera</taxon>
        <taxon>Endopterygota</taxon>
        <taxon>Diptera</taxon>
        <taxon>Brachycera</taxon>
        <taxon>Muscomorpha</taxon>
        <taxon>Ephydroidea</taxon>
        <taxon>Drosophilidae</taxon>
        <taxon>Drosophila</taxon>
        <taxon>Sophophora</taxon>
    </lineage>
</organism>
<proteinExistence type="inferred from homology"/>
<dbReference type="PANTHER" id="PTHR14491">
    <property type="entry name" value="SOSONDOWAH, ISOFORM G"/>
    <property type="match status" value="1"/>
</dbReference>
<feature type="region of interest" description="Disordered" evidence="5">
    <location>
        <begin position="160"/>
        <end position="274"/>
    </location>
</feature>
<feature type="compositionally biased region" description="Low complexity" evidence="5">
    <location>
        <begin position="747"/>
        <end position="764"/>
    </location>
</feature>
<dbReference type="AlphaFoldDB" id="B4QRP5"/>
<feature type="compositionally biased region" description="Basic and acidic residues" evidence="5">
    <location>
        <begin position="263"/>
        <end position="273"/>
    </location>
</feature>
<dbReference type="PROSITE" id="PS50297">
    <property type="entry name" value="ANK_REP_REGION"/>
    <property type="match status" value="1"/>
</dbReference>
<dbReference type="SMART" id="SM00248">
    <property type="entry name" value="ANK"/>
    <property type="match status" value="2"/>
</dbReference>
<feature type="compositionally biased region" description="Polar residues" evidence="5">
    <location>
        <begin position="796"/>
        <end position="813"/>
    </location>
</feature>
<feature type="repeat" description="ANK" evidence="4">
    <location>
        <begin position="387"/>
        <end position="407"/>
    </location>
</feature>
<gene>
    <name evidence="7" type="primary">Dsim\GD12705</name>
    <name evidence="7" type="ORF">Dsim_GD12705</name>
</gene>
<feature type="compositionally biased region" description="Low complexity" evidence="5">
    <location>
        <begin position="197"/>
        <end position="210"/>
    </location>
</feature>
<dbReference type="Proteomes" id="UP000000304">
    <property type="component" value="Chromosome 3L"/>
</dbReference>
<feature type="region of interest" description="Disordered" evidence="5">
    <location>
        <begin position="726"/>
        <end position="773"/>
    </location>
</feature>
<dbReference type="SUPFAM" id="SSF48403">
    <property type="entry name" value="Ankyrin repeat"/>
    <property type="match status" value="1"/>
</dbReference>
<feature type="region of interest" description="Disordered" evidence="5">
    <location>
        <begin position="631"/>
        <end position="692"/>
    </location>
</feature>
<dbReference type="PhylomeDB" id="B4QRP5"/>
<dbReference type="InterPro" id="IPR002110">
    <property type="entry name" value="Ankyrin_rpt"/>
</dbReference>
<sequence length="813" mass="89775">MELPKELSIAEIRNYMLANECKVTNHALVKHFKKFLTHPLSQNEARKRFKTYVTLLSTIKNENNQKFLILRKKYVNECPTDEVVERALWLPHRVFRSPRVPGGASLNFDSPMRQPPPYKPPPMVTSPPAVSIAKEHQENYQECVDEFTAAIKRIEPARLERRPSVKSEDLDQQEKPEKTSRSNSIDVIDNKENIPRFSFSSEASSASSTSIEKPEMSDPTAPAAEGDVAENPISVKEATRKFNRMASEEEAKIISPPAKKKPEKQLIEEKDSPEVTLAHPKAKEWIVSMAKANYQELAKMASEYPELVKLQSLRHTQSDLEIPCSGTIIVVSMCVSGIGGAFGQVAYDWPIPESRFRTALHWAAKHGNEDVVKLIAGTYKADVNARTGYTPLHLATQFGRDNIFELLWNVYKANRDIMDWSGNKPLDYSRQRSSVSASTCSSEYEKYFLGADVGNSFRTLGFVESSQITGGTLSSALTRGKKRAQNRFATISGGSFGGGAVSRSQSMMVSRRPKKQPGQPLSGIFKPATEDGDLLPCEMEGQPVPFRGASTRRKESFLRKTFRATAGGSRRPLAKDVFTNPPEHEIKARKKHAIEKDLGFLRIGSLNVRVKKTTEAFSNFLGVGNGPTGYGNGGSAGAANRHHPRSHRAPHQRHHHHVGTTRSRHPNQRAAMSTPYATNGGLPSRASVPNSRNIYDGVHKSWGSADNIPHRSEDLMPPPKAVEYISKRNKSSKRSSYASNTTDSPRDSICSSNSSSNLNGGYSSMPTTPNQLRAPKGIAASFAVDSDSDSACGFDSSWSVNCRDSSNSNPSQS</sequence>
<dbReference type="Pfam" id="PF12796">
    <property type="entry name" value="Ank_2"/>
    <property type="match status" value="1"/>
</dbReference>
<feature type="region of interest" description="Disordered" evidence="5">
    <location>
        <begin position="786"/>
        <end position="813"/>
    </location>
</feature>
<keyword evidence="2 4" id="KW-0040">ANK repeat</keyword>
<evidence type="ECO:0000256" key="5">
    <source>
        <dbReference type="SAM" id="MobiDB-lite"/>
    </source>
</evidence>
<dbReference type="HOGENOM" id="CLU_027747_0_0_1"/>
<dbReference type="EMBL" id="CM000363">
    <property type="protein sequence ID" value="EDX10259.1"/>
    <property type="molecule type" value="Genomic_DNA"/>
</dbReference>
<protein>
    <submittedName>
        <fullName evidence="7">GD12705</fullName>
    </submittedName>
</protein>
<dbReference type="OrthoDB" id="60433at2759"/>
<evidence type="ECO:0000256" key="2">
    <source>
        <dbReference type="ARBA" id="ARBA00023043"/>
    </source>
</evidence>
<dbReference type="InterPro" id="IPR058889">
    <property type="entry name" value="WHD_SOWAHA-C"/>
</dbReference>
<dbReference type="Pfam" id="PF25877">
    <property type="entry name" value="WHD_SOWAH"/>
    <property type="match status" value="1"/>
</dbReference>
<dbReference type="InterPro" id="IPR036770">
    <property type="entry name" value="Ankyrin_rpt-contain_sf"/>
</dbReference>
<dbReference type="OMA" id="QSMMVSR"/>
<keyword evidence="8" id="KW-1185">Reference proteome</keyword>
<reference evidence="7 8" key="1">
    <citation type="journal article" date="2007" name="Nature">
        <title>Evolution of genes and genomes on the Drosophila phylogeny.</title>
        <authorList>
            <consortium name="Drosophila 12 Genomes Consortium"/>
            <person name="Clark A.G."/>
            <person name="Eisen M.B."/>
            <person name="Smith D.R."/>
            <person name="Bergman C.M."/>
            <person name="Oliver B."/>
            <person name="Markow T.A."/>
            <person name="Kaufman T.C."/>
            <person name="Kellis M."/>
            <person name="Gelbart W."/>
            <person name="Iyer V.N."/>
            <person name="Pollard D.A."/>
            <person name="Sackton T.B."/>
            <person name="Larracuente A.M."/>
            <person name="Singh N.D."/>
            <person name="Abad J.P."/>
            <person name="Abt D.N."/>
            <person name="Adryan B."/>
            <person name="Aguade M."/>
            <person name="Akashi H."/>
            <person name="Anderson W.W."/>
            <person name="Aquadro C.F."/>
            <person name="Ardell D.H."/>
            <person name="Arguello R."/>
            <person name="Artieri C.G."/>
            <person name="Barbash D.A."/>
            <person name="Barker D."/>
            <person name="Barsanti P."/>
            <person name="Batterham P."/>
            <person name="Batzoglou S."/>
            <person name="Begun D."/>
            <person name="Bhutkar A."/>
            <person name="Blanco E."/>
            <person name="Bosak S.A."/>
            <person name="Bradley R.K."/>
            <person name="Brand A.D."/>
            <person name="Brent M.R."/>
            <person name="Brooks A.N."/>
            <person name="Brown R.H."/>
            <person name="Butlin R.K."/>
            <person name="Caggese C."/>
            <person name="Calvi B.R."/>
            <person name="Bernardo de Carvalho A."/>
            <person name="Caspi A."/>
            <person name="Castrezana S."/>
            <person name="Celniker S.E."/>
            <person name="Chang J.L."/>
            <person name="Chapple C."/>
            <person name="Chatterji S."/>
            <person name="Chinwalla A."/>
            <person name="Civetta A."/>
            <person name="Clifton S.W."/>
            <person name="Comeron J.M."/>
            <person name="Costello J.C."/>
            <person name="Coyne J.A."/>
            <person name="Daub J."/>
            <person name="David R.G."/>
            <person name="Delcher A.L."/>
            <person name="Delehaunty K."/>
            <person name="Do C.B."/>
            <person name="Ebling H."/>
            <person name="Edwards K."/>
            <person name="Eickbush T."/>
            <person name="Evans J.D."/>
            <person name="Filipski A."/>
            <person name="Findeiss S."/>
            <person name="Freyhult E."/>
            <person name="Fulton L."/>
            <person name="Fulton R."/>
            <person name="Garcia A.C."/>
            <person name="Gardiner A."/>
            <person name="Garfield D.A."/>
            <person name="Garvin B.E."/>
            <person name="Gibson G."/>
            <person name="Gilbert D."/>
            <person name="Gnerre S."/>
            <person name="Godfrey J."/>
            <person name="Good R."/>
            <person name="Gotea V."/>
            <person name="Gravely B."/>
            <person name="Greenberg A.J."/>
            <person name="Griffiths-Jones S."/>
            <person name="Gross S."/>
            <person name="Guigo R."/>
            <person name="Gustafson E.A."/>
            <person name="Haerty W."/>
            <person name="Hahn M.W."/>
            <person name="Halligan D.L."/>
            <person name="Halpern A.L."/>
            <person name="Halter G.M."/>
            <person name="Han M.V."/>
            <person name="Heger A."/>
            <person name="Hillier L."/>
            <person name="Hinrichs A.S."/>
            <person name="Holmes I."/>
            <person name="Hoskins R.A."/>
            <person name="Hubisz M.J."/>
            <person name="Hultmark D."/>
            <person name="Huntley M.A."/>
            <person name="Jaffe D.B."/>
            <person name="Jagadeeshan S."/>
            <person name="Jeck W.R."/>
            <person name="Johnson J."/>
            <person name="Jones C.D."/>
            <person name="Jordan W.C."/>
            <person name="Karpen G.H."/>
            <person name="Kataoka E."/>
            <person name="Keightley P.D."/>
            <person name="Kheradpour P."/>
            <person name="Kirkness E.F."/>
            <person name="Koerich L.B."/>
            <person name="Kristiansen K."/>
            <person name="Kudrna D."/>
            <person name="Kulathinal R.J."/>
            <person name="Kumar S."/>
            <person name="Kwok R."/>
            <person name="Lander E."/>
            <person name="Langley C.H."/>
            <person name="Lapoint R."/>
            <person name="Lazzaro B.P."/>
            <person name="Lee S.J."/>
            <person name="Levesque L."/>
            <person name="Li R."/>
            <person name="Lin C.F."/>
            <person name="Lin M.F."/>
            <person name="Lindblad-Toh K."/>
            <person name="Llopart A."/>
            <person name="Long M."/>
            <person name="Low L."/>
            <person name="Lozovsky E."/>
            <person name="Lu J."/>
            <person name="Luo M."/>
            <person name="Machado C.A."/>
            <person name="Makalowski W."/>
            <person name="Marzo M."/>
            <person name="Matsuda M."/>
            <person name="Matzkin L."/>
            <person name="McAllister B."/>
            <person name="McBride C.S."/>
            <person name="McKernan B."/>
            <person name="McKernan K."/>
            <person name="Mendez-Lago M."/>
            <person name="Minx P."/>
            <person name="Mollenhauer M.U."/>
            <person name="Montooth K."/>
            <person name="Mount S.M."/>
            <person name="Mu X."/>
            <person name="Myers E."/>
            <person name="Negre B."/>
            <person name="Newfeld S."/>
            <person name="Nielsen R."/>
            <person name="Noor M.A."/>
            <person name="O'Grady P."/>
            <person name="Pachter L."/>
            <person name="Papaceit M."/>
            <person name="Parisi M.J."/>
            <person name="Parisi M."/>
            <person name="Parts L."/>
            <person name="Pedersen J.S."/>
            <person name="Pesole G."/>
            <person name="Phillippy A.M."/>
            <person name="Ponting C.P."/>
            <person name="Pop M."/>
            <person name="Porcelli D."/>
            <person name="Powell J.R."/>
            <person name="Prohaska S."/>
            <person name="Pruitt K."/>
            <person name="Puig M."/>
            <person name="Quesneville H."/>
            <person name="Ram K.R."/>
            <person name="Rand D."/>
            <person name="Rasmussen M.D."/>
            <person name="Reed L.K."/>
            <person name="Reenan R."/>
            <person name="Reily A."/>
            <person name="Remington K.A."/>
            <person name="Rieger T.T."/>
            <person name="Ritchie M.G."/>
            <person name="Robin C."/>
            <person name="Rogers Y.H."/>
            <person name="Rohde C."/>
            <person name="Rozas J."/>
            <person name="Rubenfield M.J."/>
            <person name="Ruiz A."/>
            <person name="Russo S."/>
            <person name="Salzberg S.L."/>
            <person name="Sanchez-Gracia A."/>
            <person name="Saranga D.J."/>
            <person name="Sato H."/>
            <person name="Schaeffer S.W."/>
            <person name="Schatz M.C."/>
            <person name="Schlenke T."/>
            <person name="Schwartz R."/>
            <person name="Segarra C."/>
            <person name="Singh R.S."/>
            <person name="Sirot L."/>
            <person name="Sirota M."/>
            <person name="Sisneros N.B."/>
            <person name="Smith C.D."/>
            <person name="Smith T.F."/>
            <person name="Spieth J."/>
            <person name="Stage D.E."/>
            <person name="Stark A."/>
            <person name="Stephan W."/>
            <person name="Strausberg R.L."/>
            <person name="Strempel S."/>
            <person name="Sturgill D."/>
            <person name="Sutton G."/>
            <person name="Sutton G.G."/>
            <person name="Tao W."/>
            <person name="Teichmann S."/>
            <person name="Tobari Y.N."/>
            <person name="Tomimura Y."/>
            <person name="Tsolas J.M."/>
            <person name="Valente V.L."/>
            <person name="Venter E."/>
            <person name="Venter J.C."/>
            <person name="Vicario S."/>
            <person name="Vieira F.G."/>
            <person name="Vilella A.J."/>
            <person name="Villasante A."/>
            <person name="Walenz B."/>
            <person name="Wang J."/>
            <person name="Wasserman M."/>
            <person name="Watts T."/>
            <person name="Wilson D."/>
            <person name="Wilson R.K."/>
            <person name="Wing R.A."/>
            <person name="Wolfner M.F."/>
            <person name="Wong A."/>
            <person name="Wong G.K."/>
            <person name="Wu C.I."/>
            <person name="Wu G."/>
            <person name="Yamamoto D."/>
            <person name="Yang H.P."/>
            <person name="Yang S.P."/>
            <person name="Yorke J.A."/>
            <person name="Yoshida K."/>
            <person name="Zdobnov E."/>
            <person name="Zhang P."/>
            <person name="Zhang Y."/>
            <person name="Zimin A.V."/>
            <person name="Baldwin J."/>
            <person name="Abdouelleil A."/>
            <person name="Abdulkadir J."/>
            <person name="Abebe A."/>
            <person name="Abera B."/>
            <person name="Abreu J."/>
            <person name="Acer S.C."/>
            <person name="Aftuck L."/>
            <person name="Alexander A."/>
            <person name="An P."/>
            <person name="Anderson E."/>
            <person name="Anderson S."/>
            <person name="Arachi H."/>
            <person name="Azer M."/>
            <person name="Bachantsang P."/>
            <person name="Barry A."/>
            <person name="Bayul T."/>
            <person name="Berlin A."/>
            <person name="Bessette D."/>
            <person name="Bloom T."/>
            <person name="Blye J."/>
            <person name="Boguslavskiy L."/>
            <person name="Bonnet C."/>
            <person name="Boukhgalter B."/>
            <person name="Bourzgui I."/>
            <person name="Brown A."/>
            <person name="Cahill P."/>
            <person name="Channer S."/>
            <person name="Cheshatsang Y."/>
            <person name="Chuda L."/>
            <person name="Citroen M."/>
            <person name="Collymore A."/>
            <person name="Cooke P."/>
            <person name="Costello M."/>
            <person name="D'Aco K."/>
            <person name="Daza R."/>
            <person name="De Haan G."/>
            <person name="DeGray S."/>
            <person name="DeMaso C."/>
            <person name="Dhargay N."/>
            <person name="Dooley K."/>
            <person name="Dooley E."/>
            <person name="Doricent M."/>
            <person name="Dorje P."/>
            <person name="Dorjee K."/>
            <person name="Dupes A."/>
            <person name="Elong R."/>
            <person name="Falk J."/>
            <person name="Farina A."/>
            <person name="Faro S."/>
            <person name="Ferguson D."/>
            <person name="Fisher S."/>
            <person name="Foley C.D."/>
            <person name="Franke A."/>
            <person name="Friedrich D."/>
            <person name="Gadbois L."/>
            <person name="Gearin G."/>
            <person name="Gearin C.R."/>
            <person name="Giannoukos G."/>
            <person name="Goode T."/>
            <person name="Graham J."/>
            <person name="Grandbois E."/>
            <person name="Grewal S."/>
            <person name="Gyaltsen K."/>
            <person name="Hafez N."/>
            <person name="Hagos B."/>
            <person name="Hall J."/>
            <person name="Henson C."/>
            <person name="Hollinger A."/>
            <person name="Honan T."/>
            <person name="Huard M.D."/>
            <person name="Hughes L."/>
            <person name="Hurhula B."/>
            <person name="Husby M.E."/>
            <person name="Kamat A."/>
            <person name="Kanga B."/>
            <person name="Kashin S."/>
            <person name="Khazanovich D."/>
            <person name="Kisner P."/>
            <person name="Lance K."/>
            <person name="Lara M."/>
            <person name="Lee W."/>
            <person name="Lennon N."/>
            <person name="Letendre F."/>
            <person name="LeVine R."/>
            <person name="Lipovsky A."/>
            <person name="Liu X."/>
            <person name="Liu J."/>
            <person name="Liu S."/>
            <person name="Lokyitsang T."/>
            <person name="Lokyitsang Y."/>
            <person name="Lubonja R."/>
            <person name="Lui A."/>
            <person name="MacDonald P."/>
            <person name="Magnisalis V."/>
            <person name="Maru K."/>
            <person name="Matthews C."/>
            <person name="McCusker W."/>
            <person name="McDonough S."/>
            <person name="Mehta T."/>
            <person name="Meldrim J."/>
            <person name="Meneus L."/>
            <person name="Mihai O."/>
            <person name="Mihalev A."/>
            <person name="Mihova T."/>
            <person name="Mittelman R."/>
            <person name="Mlenga V."/>
            <person name="Montmayeur A."/>
            <person name="Mulrain L."/>
            <person name="Navidi A."/>
            <person name="Naylor J."/>
            <person name="Negash T."/>
            <person name="Nguyen T."/>
            <person name="Nguyen N."/>
            <person name="Nicol R."/>
            <person name="Norbu C."/>
            <person name="Norbu N."/>
            <person name="Novod N."/>
            <person name="O'Neill B."/>
            <person name="Osman S."/>
            <person name="Markiewicz E."/>
            <person name="Oyono O.L."/>
            <person name="Patti C."/>
            <person name="Phunkhang P."/>
            <person name="Pierre F."/>
            <person name="Priest M."/>
            <person name="Raghuraman S."/>
            <person name="Rege F."/>
            <person name="Reyes R."/>
            <person name="Rise C."/>
            <person name="Rogov P."/>
            <person name="Ross K."/>
            <person name="Ryan E."/>
            <person name="Settipalli S."/>
            <person name="Shea T."/>
            <person name="Sherpa N."/>
            <person name="Shi L."/>
            <person name="Shih D."/>
            <person name="Sparrow T."/>
            <person name="Spaulding J."/>
            <person name="Stalker J."/>
            <person name="Stange-Thomann N."/>
            <person name="Stavropoulos S."/>
            <person name="Stone C."/>
            <person name="Strader C."/>
            <person name="Tesfaye S."/>
            <person name="Thomson T."/>
            <person name="Thoulutsang Y."/>
            <person name="Thoulutsang D."/>
            <person name="Topham K."/>
            <person name="Topping I."/>
            <person name="Tsamla T."/>
            <person name="Vassiliev H."/>
            <person name="Vo A."/>
            <person name="Wangchuk T."/>
            <person name="Wangdi T."/>
            <person name="Weiand M."/>
            <person name="Wilkinson J."/>
            <person name="Wilson A."/>
            <person name="Yadav S."/>
            <person name="Young G."/>
            <person name="Yu Q."/>
            <person name="Zembek L."/>
            <person name="Zhong D."/>
            <person name="Zimmer A."/>
            <person name="Zwirko Z."/>
            <person name="Jaffe D.B."/>
            <person name="Alvarez P."/>
            <person name="Brockman W."/>
            <person name="Butler J."/>
            <person name="Chin C."/>
            <person name="Gnerre S."/>
            <person name="Grabherr M."/>
            <person name="Kleber M."/>
            <person name="Mauceli E."/>
            <person name="MacCallum I."/>
        </authorList>
    </citation>
    <scope>NUCLEOTIDE SEQUENCE [LARGE SCALE GENOMIC DNA]</scope>
    <source>
        <strain evidence="8">white501</strain>
    </source>
</reference>
<dbReference type="PROSITE" id="PS50088">
    <property type="entry name" value="ANK_REPEAT"/>
    <property type="match status" value="1"/>
</dbReference>
<evidence type="ECO:0000256" key="4">
    <source>
        <dbReference type="PROSITE-ProRule" id="PRU00023"/>
    </source>
</evidence>
<dbReference type="SMR" id="B4QRP5"/>
<dbReference type="Gene3D" id="1.25.40.20">
    <property type="entry name" value="Ankyrin repeat-containing domain"/>
    <property type="match status" value="1"/>
</dbReference>
<evidence type="ECO:0000256" key="3">
    <source>
        <dbReference type="ARBA" id="ARBA00038122"/>
    </source>
</evidence>
<feature type="domain" description="SOWAHA-C winged helix-turn-helix" evidence="6">
    <location>
        <begin position="6"/>
        <end position="85"/>
    </location>
</feature>
<dbReference type="PANTHER" id="PTHR14491:SF7">
    <property type="entry name" value="SOSONDOWAH, ISOFORM G"/>
    <property type="match status" value="1"/>
</dbReference>
<dbReference type="STRING" id="7240.B4QRP5"/>
<name>B4QRP5_DROSI</name>
<feature type="compositionally biased region" description="Basic and acidic residues" evidence="5">
    <location>
        <begin position="160"/>
        <end position="180"/>
    </location>
</feature>